<keyword evidence="6" id="KW-0378">Hydrolase</keyword>
<organism evidence="13 14">
    <name type="scientific">Rhodobium orientis</name>
    <dbReference type="NCBI Taxonomy" id="34017"/>
    <lineage>
        <taxon>Bacteria</taxon>
        <taxon>Pseudomonadati</taxon>
        <taxon>Pseudomonadota</taxon>
        <taxon>Alphaproteobacteria</taxon>
        <taxon>Hyphomicrobiales</taxon>
        <taxon>Rhodobiaceae</taxon>
        <taxon>Rhodobium</taxon>
    </lineage>
</organism>
<evidence type="ECO:0000256" key="12">
    <source>
        <dbReference type="SAM" id="MobiDB-lite"/>
    </source>
</evidence>
<evidence type="ECO:0000256" key="10">
    <source>
        <dbReference type="ARBA" id="ARBA00093448"/>
    </source>
</evidence>
<dbReference type="InterPro" id="IPR009045">
    <property type="entry name" value="Zn_M74/Hedgehog-like"/>
</dbReference>
<keyword evidence="14" id="KW-1185">Reference proteome</keyword>
<accession>A0A327JS24</accession>
<evidence type="ECO:0000256" key="11">
    <source>
        <dbReference type="ARBA" id="ARBA00093666"/>
    </source>
</evidence>
<dbReference type="GO" id="GO:0071555">
    <property type="term" value="P:cell wall organization"/>
    <property type="evidence" value="ECO:0007669"/>
    <property type="project" value="UniProtKB-KW"/>
</dbReference>
<evidence type="ECO:0000256" key="4">
    <source>
        <dbReference type="ARBA" id="ARBA00022723"/>
    </source>
</evidence>
<dbReference type="Gene3D" id="3.30.1380.10">
    <property type="match status" value="1"/>
</dbReference>
<keyword evidence="9" id="KW-0961">Cell wall biogenesis/degradation</keyword>
<dbReference type="GO" id="GO:0006508">
    <property type="term" value="P:proteolysis"/>
    <property type="evidence" value="ECO:0007669"/>
    <property type="project" value="UniProtKB-KW"/>
</dbReference>
<gene>
    <name evidence="13" type="ORF">CH339_03170</name>
</gene>
<keyword evidence="4" id="KW-0479">Metal-binding</keyword>
<dbReference type="PANTHER" id="PTHR37425:SF1">
    <property type="entry name" value="OUTER MEMBRANE PROTEIN"/>
    <property type="match status" value="1"/>
</dbReference>
<comment type="pathway">
    <text evidence="2">Cell wall biogenesis; cell wall polysaccharide biosynthesis.</text>
</comment>
<evidence type="ECO:0000256" key="5">
    <source>
        <dbReference type="ARBA" id="ARBA00022729"/>
    </source>
</evidence>
<dbReference type="AlphaFoldDB" id="A0A327JS24"/>
<keyword evidence="8" id="KW-0482">Metalloprotease</keyword>
<evidence type="ECO:0000256" key="7">
    <source>
        <dbReference type="ARBA" id="ARBA00022833"/>
    </source>
</evidence>
<dbReference type="OrthoDB" id="9782994at2"/>
<evidence type="ECO:0000256" key="3">
    <source>
        <dbReference type="ARBA" id="ARBA00022670"/>
    </source>
</evidence>
<dbReference type="GO" id="GO:0008237">
    <property type="term" value="F:metallopeptidase activity"/>
    <property type="evidence" value="ECO:0007669"/>
    <property type="project" value="UniProtKB-KW"/>
</dbReference>
<dbReference type="InterPro" id="IPR010275">
    <property type="entry name" value="MepK"/>
</dbReference>
<comment type="similarity">
    <text evidence="10">Belongs to the peptidase M15 family.</text>
</comment>
<comment type="caution">
    <text evidence="13">The sequence shown here is derived from an EMBL/GenBank/DDBJ whole genome shotgun (WGS) entry which is preliminary data.</text>
</comment>
<reference evidence="13 14" key="1">
    <citation type="submission" date="2017-07" db="EMBL/GenBank/DDBJ databases">
        <title>Draft Genome Sequences of Select Purple Nonsulfur Bacteria.</title>
        <authorList>
            <person name="Lasarre B."/>
            <person name="Mckinlay J.B."/>
        </authorList>
    </citation>
    <scope>NUCLEOTIDE SEQUENCE [LARGE SCALE GENOMIC DNA]</scope>
    <source>
        <strain evidence="13 14">DSM 11290</strain>
    </source>
</reference>
<dbReference type="SUPFAM" id="SSF55166">
    <property type="entry name" value="Hedgehog/DD-peptidase"/>
    <property type="match status" value="1"/>
</dbReference>
<name>A0A327JS24_9HYPH</name>
<evidence type="ECO:0000256" key="6">
    <source>
        <dbReference type="ARBA" id="ARBA00022801"/>
    </source>
</evidence>
<dbReference type="GO" id="GO:0046872">
    <property type="term" value="F:metal ion binding"/>
    <property type="evidence" value="ECO:0007669"/>
    <property type="project" value="UniProtKB-KW"/>
</dbReference>
<keyword evidence="3" id="KW-0645">Protease</keyword>
<evidence type="ECO:0000313" key="14">
    <source>
        <dbReference type="Proteomes" id="UP000249299"/>
    </source>
</evidence>
<evidence type="ECO:0000256" key="9">
    <source>
        <dbReference type="ARBA" id="ARBA00023316"/>
    </source>
</evidence>
<proteinExistence type="inferred from homology"/>
<feature type="compositionally biased region" description="Low complexity" evidence="12">
    <location>
        <begin position="363"/>
        <end position="374"/>
    </location>
</feature>
<feature type="compositionally biased region" description="Polar residues" evidence="12">
    <location>
        <begin position="351"/>
        <end position="362"/>
    </location>
</feature>
<dbReference type="EMBL" id="NPEV01000004">
    <property type="protein sequence ID" value="RAI29300.1"/>
    <property type="molecule type" value="Genomic_DNA"/>
</dbReference>
<dbReference type="Proteomes" id="UP000249299">
    <property type="component" value="Unassembled WGS sequence"/>
</dbReference>
<keyword evidence="7" id="KW-0862">Zinc</keyword>
<evidence type="ECO:0000313" key="13">
    <source>
        <dbReference type="EMBL" id="RAI29300.1"/>
    </source>
</evidence>
<comment type="cofactor">
    <cofactor evidence="1">
        <name>Zn(2+)</name>
        <dbReference type="ChEBI" id="CHEBI:29105"/>
    </cofactor>
</comment>
<sequence length="601" mass="63474">MGASATTALNSTGRVLSTTNAGFVAHGVPGLAKLITALFAAVFCATAFGGSAFAETRSLTLYNTHTHERATITFKRNGRYVASGLRDLNRFLRDWRRNESIKMDPRLFDLIWSVYQRTGTSTPIHVVSGYRSPATNNMLRRRSRGVAKFSQHTLGKAMDFFIPGVKSSKIRVIGLRQQVGGVGYYPRSHSKFIHLDTGRVRHWPRMTRSQLVQVFPNGNTLHVPSDGKPLPGYKTALSRAKSGKSLAQRSTRVASLTAPTTGGRNGGWDEGVLREKGTGKGFLSALFGGGLDEEEDGSGVEASGRTEVAAAPAKAVRTPQVAVRRNGPVPPAPVGTDDQTRVASLTPATNALFGSNVGTDNTEPQPAEAAAEPAAPEPPAVDEEPKFVIRADAPPPRPKPVTETAIAALVDDTAIPRLKPAVPTVVASAGTEEADATVTATIPRDGTEVAAIDEDNTAAVLGYASAVPASKPGSIFDETRRLADTAVPSASPRPNPRPRALASLKGDARIGADGTTIARSDDPNDPTGRMAKAPRLFVDAHSAGTTAFAELYHPDQRSIAYFMSVPGRTVVNDFSGNAPAPLSMDAFSGTAIAALPTRSIY</sequence>
<dbReference type="PANTHER" id="PTHR37425">
    <property type="match status" value="1"/>
</dbReference>
<feature type="region of interest" description="Disordered" evidence="12">
    <location>
        <begin position="351"/>
        <end position="382"/>
    </location>
</feature>
<evidence type="ECO:0000256" key="8">
    <source>
        <dbReference type="ARBA" id="ARBA00023049"/>
    </source>
</evidence>
<evidence type="ECO:0000256" key="1">
    <source>
        <dbReference type="ARBA" id="ARBA00001947"/>
    </source>
</evidence>
<protein>
    <recommendedName>
        <fullName evidence="11">Murein endopeptidase K</fullName>
    </recommendedName>
</protein>
<evidence type="ECO:0000256" key="2">
    <source>
        <dbReference type="ARBA" id="ARBA00004776"/>
    </source>
</evidence>
<keyword evidence="5" id="KW-0732">Signal</keyword>
<dbReference type="CDD" id="cd14844">
    <property type="entry name" value="Zn-DD-carboxypeptidase_like"/>
    <property type="match status" value="1"/>
</dbReference>
<dbReference type="Pfam" id="PF05951">
    <property type="entry name" value="Peptidase_M15_2"/>
    <property type="match status" value="1"/>
</dbReference>